<evidence type="ECO:0000259" key="12">
    <source>
        <dbReference type="Pfam" id="PF04101"/>
    </source>
</evidence>
<dbReference type="Gene3D" id="3.40.50.2000">
    <property type="entry name" value="Glycogen Phosphorylase B"/>
    <property type="match status" value="2"/>
</dbReference>
<feature type="domain" description="Glycosyltransferase family 28 N-terminal" evidence="11">
    <location>
        <begin position="13"/>
        <end position="151"/>
    </location>
</feature>
<dbReference type="Pfam" id="PF04101">
    <property type="entry name" value="Glyco_tran_28_C"/>
    <property type="match status" value="1"/>
</dbReference>
<feature type="binding site" evidence="10">
    <location>
        <begin position="20"/>
        <end position="22"/>
    </location>
    <ligand>
        <name>UDP-N-acetyl-alpha-D-glucosamine</name>
        <dbReference type="ChEBI" id="CHEBI:57705"/>
    </ligand>
</feature>
<evidence type="ECO:0000313" key="14">
    <source>
        <dbReference type="Proteomes" id="UP000247922"/>
    </source>
</evidence>
<dbReference type="PANTHER" id="PTHR21015:SF27">
    <property type="entry name" value="UDP-N-ACETYLGLUCOSAMINE--N-ACETYLMURAMYL-(PENTAPEPTIDE) PYROPHOSPHORYL-UNDECAPRENOL N-ACETYLGLUCOSAMINE TRANSFERASE"/>
    <property type="match status" value="1"/>
</dbReference>
<keyword evidence="4 10" id="KW-0808">Transferase</keyword>
<dbReference type="GO" id="GO:0051301">
    <property type="term" value="P:cell division"/>
    <property type="evidence" value="ECO:0007669"/>
    <property type="project" value="UniProtKB-KW"/>
</dbReference>
<comment type="pathway">
    <text evidence="10">Cell wall biogenesis; peptidoglycan biosynthesis.</text>
</comment>
<dbReference type="GO" id="GO:0009252">
    <property type="term" value="P:peptidoglycan biosynthetic process"/>
    <property type="evidence" value="ECO:0007669"/>
    <property type="project" value="UniProtKB-UniRule"/>
</dbReference>
<dbReference type="Pfam" id="PF03033">
    <property type="entry name" value="Glyco_transf_28"/>
    <property type="match status" value="1"/>
</dbReference>
<accession>A0A2V3WHH2</accession>
<keyword evidence="7 10" id="KW-0472">Membrane</keyword>
<protein>
    <recommendedName>
        <fullName evidence="10">UDP-N-acetylglucosamine--N-acetylmuramyl-(pentapeptide) pyrophosphoryl-undecaprenol N-acetylglucosamine transferase</fullName>
        <ecNumber evidence="10">2.4.1.227</ecNumber>
    </recommendedName>
    <alternativeName>
        <fullName evidence="10">Undecaprenyl-PP-MurNAc-pentapeptide-UDPGlcNAc GlcNAc transferase</fullName>
    </alternativeName>
</protein>
<organism evidence="13 14">
    <name type="scientific">Streptohalobacillus salinus</name>
    <dbReference type="NCBI Taxonomy" id="621096"/>
    <lineage>
        <taxon>Bacteria</taxon>
        <taxon>Bacillati</taxon>
        <taxon>Bacillota</taxon>
        <taxon>Bacilli</taxon>
        <taxon>Bacillales</taxon>
        <taxon>Bacillaceae</taxon>
        <taxon>Streptohalobacillus</taxon>
    </lineage>
</organism>
<feature type="binding site" evidence="10">
    <location>
        <position position="174"/>
    </location>
    <ligand>
        <name>UDP-N-acetyl-alpha-D-glucosamine</name>
        <dbReference type="ChEBI" id="CHEBI:57705"/>
    </ligand>
</feature>
<proteinExistence type="inferred from homology"/>
<evidence type="ECO:0000256" key="1">
    <source>
        <dbReference type="ARBA" id="ARBA00022475"/>
    </source>
</evidence>
<dbReference type="CDD" id="cd03785">
    <property type="entry name" value="GT28_MurG"/>
    <property type="match status" value="1"/>
</dbReference>
<evidence type="ECO:0000256" key="3">
    <source>
        <dbReference type="ARBA" id="ARBA00022676"/>
    </source>
</evidence>
<dbReference type="AlphaFoldDB" id="A0A2V3WHH2"/>
<comment type="caution">
    <text evidence="10">Lacks conserved residue(s) required for the propagation of feature annotation.</text>
</comment>
<dbReference type="GO" id="GO:0005886">
    <property type="term" value="C:plasma membrane"/>
    <property type="evidence" value="ECO:0007669"/>
    <property type="project" value="UniProtKB-SubCell"/>
</dbReference>
<dbReference type="Proteomes" id="UP000247922">
    <property type="component" value="Unassembled WGS sequence"/>
</dbReference>
<comment type="subcellular location">
    <subcellularLocation>
        <location evidence="10">Cell membrane</location>
        <topology evidence="10">Peripheral membrane protein</topology>
        <orientation evidence="10">Cytoplasmic side</orientation>
    </subcellularLocation>
</comment>
<dbReference type="InterPro" id="IPR007235">
    <property type="entry name" value="Glyco_trans_28_C"/>
</dbReference>
<evidence type="ECO:0000256" key="6">
    <source>
        <dbReference type="ARBA" id="ARBA00022984"/>
    </source>
</evidence>
<dbReference type="GO" id="GO:0071555">
    <property type="term" value="P:cell wall organization"/>
    <property type="evidence" value="ECO:0007669"/>
    <property type="project" value="UniProtKB-KW"/>
</dbReference>
<keyword evidence="1 10" id="KW-1003">Cell membrane</keyword>
<evidence type="ECO:0000256" key="4">
    <source>
        <dbReference type="ARBA" id="ARBA00022679"/>
    </source>
</evidence>
<keyword evidence="3 10" id="KW-0328">Glycosyltransferase</keyword>
<dbReference type="GO" id="GO:0005975">
    <property type="term" value="P:carbohydrate metabolic process"/>
    <property type="evidence" value="ECO:0007669"/>
    <property type="project" value="InterPro"/>
</dbReference>
<gene>
    <name evidence="10" type="primary">murG</name>
    <name evidence="13" type="ORF">DES38_101118</name>
</gene>
<feature type="domain" description="Glycosyl transferase family 28 C-terminal" evidence="12">
    <location>
        <begin position="197"/>
        <end position="351"/>
    </location>
</feature>
<feature type="binding site" evidence="10">
    <location>
        <position position="204"/>
    </location>
    <ligand>
        <name>UDP-N-acetyl-alpha-D-glucosamine</name>
        <dbReference type="ChEBI" id="CHEBI:57705"/>
    </ligand>
</feature>
<evidence type="ECO:0000313" key="13">
    <source>
        <dbReference type="EMBL" id="PXW93037.1"/>
    </source>
</evidence>
<sequence>MSTKKEAQPNKQIILTGGGTAGHVMVNLALIPLLKEDGYTIDYIGSKEGIERELIEPQKDVTYHAVHTGKLRRYLSIENFKDPFKVMKGVSEAARIIRKKRPQIIFSKGGFVSVPVLLAARLTRTPAIIHESDLTPGLANKIAMPFAKRILVTFAATLEHVDQKKARFIGPVVRPELFAGDKASGLEFLRFKKDKPVLLVMGGSAGSKTINDLIRNHLDDLTRYFQVVHLTGKGHLDETIRRESYRQFEYVDKELKDILHAADVVISRAGANAIFECLALKKPMLLIPLSKKVSRGDQLLNAHVFEKQGYAHVLDEDTLTSEGFLTAFDAFISDTDHIREMMQHFNAEDAIQAVLEEIHHYEKPSKSKSSQL</sequence>
<dbReference type="RefSeq" id="WP_110250138.1">
    <property type="nucleotide sequence ID" value="NZ_QJJR01000001.1"/>
</dbReference>
<evidence type="ECO:0000256" key="7">
    <source>
        <dbReference type="ARBA" id="ARBA00023136"/>
    </source>
</evidence>
<comment type="catalytic activity">
    <reaction evidence="10">
        <text>di-trans,octa-cis-undecaprenyl diphospho-N-acetyl-alpha-D-muramoyl-L-alanyl-D-glutamyl-meso-2,6-diaminopimeloyl-D-alanyl-D-alanine + UDP-N-acetyl-alpha-D-glucosamine = di-trans,octa-cis-undecaprenyl diphospho-[N-acetyl-alpha-D-glucosaminyl-(1-&gt;4)]-N-acetyl-alpha-D-muramoyl-L-alanyl-D-glutamyl-meso-2,6-diaminopimeloyl-D-alanyl-D-alanine + UDP + H(+)</text>
        <dbReference type="Rhea" id="RHEA:31227"/>
        <dbReference type="ChEBI" id="CHEBI:15378"/>
        <dbReference type="ChEBI" id="CHEBI:57705"/>
        <dbReference type="ChEBI" id="CHEBI:58223"/>
        <dbReference type="ChEBI" id="CHEBI:61387"/>
        <dbReference type="ChEBI" id="CHEBI:61388"/>
        <dbReference type="EC" id="2.4.1.227"/>
    </reaction>
</comment>
<comment type="caution">
    <text evidence="13">The sequence shown here is derived from an EMBL/GenBank/DDBJ whole genome shotgun (WGS) entry which is preliminary data.</text>
</comment>
<keyword evidence="8 10" id="KW-0131">Cell cycle</keyword>
<dbReference type="GO" id="GO:0050511">
    <property type="term" value="F:undecaprenyldiphospho-muramoylpentapeptide beta-N-acetylglucosaminyltransferase activity"/>
    <property type="evidence" value="ECO:0007669"/>
    <property type="project" value="UniProtKB-UniRule"/>
</dbReference>
<name>A0A2V3WHH2_9BACI</name>
<dbReference type="EC" id="2.4.1.227" evidence="10"/>
<dbReference type="InterPro" id="IPR004276">
    <property type="entry name" value="GlycoTrans_28_N"/>
</dbReference>
<dbReference type="GO" id="GO:0051991">
    <property type="term" value="F:UDP-N-acetyl-D-glucosamine:N-acetylmuramoyl-L-alanyl-D-glutamyl-meso-2,6-diaminopimelyl-D-alanyl-D-alanine-diphosphoundecaprenol 4-beta-N-acetylglucosaminlytransferase activity"/>
    <property type="evidence" value="ECO:0007669"/>
    <property type="project" value="RHEA"/>
</dbReference>
<dbReference type="GO" id="GO:0008360">
    <property type="term" value="P:regulation of cell shape"/>
    <property type="evidence" value="ECO:0007669"/>
    <property type="project" value="UniProtKB-KW"/>
</dbReference>
<keyword evidence="2 10" id="KW-0132">Cell division</keyword>
<evidence type="ECO:0000259" key="11">
    <source>
        <dbReference type="Pfam" id="PF03033"/>
    </source>
</evidence>
<dbReference type="NCBIfam" id="TIGR01133">
    <property type="entry name" value="murG"/>
    <property type="match status" value="1"/>
</dbReference>
<evidence type="ECO:0000256" key="5">
    <source>
        <dbReference type="ARBA" id="ARBA00022960"/>
    </source>
</evidence>
<dbReference type="SUPFAM" id="SSF53756">
    <property type="entry name" value="UDP-Glycosyltransferase/glycogen phosphorylase"/>
    <property type="match status" value="1"/>
</dbReference>
<keyword evidence="9 10" id="KW-0961">Cell wall biogenesis/degradation</keyword>
<comment type="function">
    <text evidence="10">Cell wall formation. Catalyzes the transfer of a GlcNAc subunit on undecaprenyl-pyrophosphoryl-MurNAc-pentapeptide (lipid intermediate I) to form undecaprenyl-pyrophosphoryl-MurNAc-(pentapeptide)GlcNAc (lipid intermediate II).</text>
</comment>
<dbReference type="InterPro" id="IPR006009">
    <property type="entry name" value="GlcNAc_MurG"/>
</dbReference>
<dbReference type="NCBIfam" id="NF009102">
    <property type="entry name" value="PRK12446.1"/>
    <property type="match status" value="1"/>
</dbReference>
<dbReference type="PANTHER" id="PTHR21015">
    <property type="entry name" value="UDP-N-ACETYLGLUCOSAMINE--N-ACETYLMURAMYL-(PENTAPEPTIDE) PYROPHOSPHORYL-UNDECAPRENOL N-ACETYLGLUCOSAMINE TRANSFERASE 1"/>
    <property type="match status" value="1"/>
</dbReference>
<evidence type="ECO:0000256" key="2">
    <source>
        <dbReference type="ARBA" id="ARBA00022618"/>
    </source>
</evidence>
<dbReference type="HAMAP" id="MF_00033">
    <property type="entry name" value="MurG"/>
    <property type="match status" value="1"/>
</dbReference>
<dbReference type="OrthoDB" id="9808936at2"/>
<reference evidence="13 14" key="1">
    <citation type="submission" date="2018-05" db="EMBL/GenBank/DDBJ databases">
        <title>Genomic Encyclopedia of Type Strains, Phase IV (KMG-IV): sequencing the most valuable type-strain genomes for metagenomic binning, comparative biology and taxonomic classification.</title>
        <authorList>
            <person name="Goeker M."/>
        </authorList>
    </citation>
    <scope>NUCLEOTIDE SEQUENCE [LARGE SCALE GENOMIC DNA]</scope>
    <source>
        <strain evidence="13 14">DSM 22440</strain>
    </source>
</reference>
<keyword evidence="5 10" id="KW-0133">Cell shape</keyword>
<keyword evidence="6 10" id="KW-0573">Peptidoglycan synthesis</keyword>
<evidence type="ECO:0000256" key="9">
    <source>
        <dbReference type="ARBA" id="ARBA00023316"/>
    </source>
</evidence>
<evidence type="ECO:0000256" key="8">
    <source>
        <dbReference type="ARBA" id="ARBA00023306"/>
    </source>
</evidence>
<dbReference type="UniPathway" id="UPA00219"/>
<dbReference type="EMBL" id="QJJR01000001">
    <property type="protein sequence ID" value="PXW93037.1"/>
    <property type="molecule type" value="Genomic_DNA"/>
</dbReference>
<feature type="binding site" evidence="10">
    <location>
        <position position="298"/>
    </location>
    <ligand>
        <name>UDP-N-acetyl-alpha-D-glucosamine</name>
        <dbReference type="ChEBI" id="CHEBI:57705"/>
    </ligand>
</feature>
<evidence type="ECO:0000256" key="10">
    <source>
        <dbReference type="HAMAP-Rule" id="MF_00033"/>
    </source>
</evidence>
<comment type="similarity">
    <text evidence="10">Belongs to the glycosyltransferase 28 family. MurG subfamily.</text>
</comment>
<keyword evidence="14" id="KW-1185">Reference proteome</keyword>